<feature type="binding site" evidence="6">
    <location>
        <position position="347"/>
    </location>
    <ligand>
        <name>Zn(2+)</name>
        <dbReference type="ChEBI" id="CHEBI:29105"/>
    </ligand>
</feature>
<keyword evidence="5 6" id="KW-0472">Membrane</keyword>
<comment type="subcellular location">
    <subcellularLocation>
        <location evidence="6">Cell membrane</location>
        <topology evidence="6">Peripheral membrane protein</topology>
    </subcellularLocation>
</comment>
<evidence type="ECO:0000256" key="2">
    <source>
        <dbReference type="ARBA" id="ARBA00022475"/>
    </source>
</evidence>
<comment type="function">
    <text evidence="6">Part of an energy-coupled inorganic carbon pump.</text>
</comment>
<name>A0A4R5VYT6_9BURK</name>
<evidence type="ECO:0000313" key="7">
    <source>
        <dbReference type="EMBL" id="TDK63738.1"/>
    </source>
</evidence>
<comment type="caution">
    <text evidence="7">The sequence shown here is derived from an EMBL/GenBank/DDBJ whole genome shotgun (WGS) entry which is preliminary data.</text>
</comment>
<evidence type="ECO:0000256" key="4">
    <source>
        <dbReference type="ARBA" id="ARBA00022833"/>
    </source>
</evidence>
<dbReference type="GO" id="GO:0005886">
    <property type="term" value="C:plasma membrane"/>
    <property type="evidence" value="ECO:0007669"/>
    <property type="project" value="UniProtKB-SubCell"/>
</dbReference>
<protein>
    <recommendedName>
        <fullName evidence="6">Probable inorganic carbon transporter subunit DabA</fullName>
    </recommendedName>
</protein>
<evidence type="ECO:0000256" key="1">
    <source>
        <dbReference type="ARBA" id="ARBA00022448"/>
    </source>
</evidence>
<dbReference type="Pfam" id="PF10070">
    <property type="entry name" value="DabA"/>
    <property type="match status" value="1"/>
</dbReference>
<comment type="cofactor">
    <cofactor evidence="6">
        <name>Zn(2+)</name>
        <dbReference type="ChEBI" id="CHEBI:29105"/>
    </cofactor>
</comment>
<dbReference type="InterPro" id="IPR018752">
    <property type="entry name" value="DabA"/>
</dbReference>
<dbReference type="Proteomes" id="UP000294829">
    <property type="component" value="Unassembled WGS sequence"/>
</dbReference>
<feature type="binding site" evidence="6">
    <location>
        <position position="349"/>
    </location>
    <ligand>
        <name>Zn(2+)</name>
        <dbReference type="ChEBI" id="CHEBI:29105"/>
    </ligand>
</feature>
<reference evidence="7 8" key="1">
    <citation type="submission" date="2019-03" db="EMBL/GenBank/DDBJ databases">
        <title>Sapientia aquatica gen. nov., sp. nov., isolated from a crater lake.</title>
        <authorList>
            <person name="Felfoldi T."/>
            <person name="Szabo A."/>
            <person name="Toth E."/>
            <person name="Schumann P."/>
            <person name="Keki Z."/>
            <person name="Marialigeti K."/>
            <person name="Mathe I."/>
        </authorList>
    </citation>
    <scope>NUCLEOTIDE SEQUENCE [LARGE SCALE GENOMIC DNA]</scope>
    <source>
        <strain evidence="7 8">SA-152</strain>
    </source>
</reference>
<dbReference type="PANTHER" id="PTHR38344">
    <property type="entry name" value="UPF0753 PROTEIN AQ_863"/>
    <property type="match status" value="1"/>
</dbReference>
<gene>
    <name evidence="6" type="primary">dabA</name>
    <name evidence="7" type="ORF">E2I14_14300</name>
</gene>
<dbReference type="PANTHER" id="PTHR38344:SF1">
    <property type="entry name" value="INORGANIC CARBON TRANSPORTER SUBUNIT DABA-RELATED"/>
    <property type="match status" value="1"/>
</dbReference>
<evidence type="ECO:0000256" key="3">
    <source>
        <dbReference type="ARBA" id="ARBA00022723"/>
    </source>
</evidence>
<evidence type="ECO:0000256" key="6">
    <source>
        <dbReference type="HAMAP-Rule" id="MF_01871"/>
    </source>
</evidence>
<keyword evidence="1 6" id="KW-0813">Transport</keyword>
<sequence length="823" mass="92179">MAAIAFCVGVTLNSLSQLSQAELPAAIAASIEQAQSRIAPTWPLDQFIAVNPYWGWSDSSFSEVAKQLWKLANAPLTLQSEYFREQWNSGQFSQRDLKAAIDFSGEQIPVSTLEKALHHNRDLPVAAILITKLADGQRNLSHAMPWQQFVKHQISQHCAAYFDKNQAKWHPDQTITLYESWRQNTSFDWGPLLQMGIKRFERNIQQLPSDAVELIQLVLPQLGLKPEHWSHYLTALLIDVNGWAAWCSYVKWQANLEQQDSDQIVQLLAIRLAWEWVLLEQYPTLRDQLSATWENFDANDASINAQCQIQQLLLHALEHAYQQKLAHDLLQPKSLATATPDVQAVFCIDVRSEVYRRALEAHHPSLETLGFAGFFGLPISYRERGSALVQPQLPGLLAPKYWVSELSSASETITEQTLHDKKRWQNVRQHASSAFTFVETLGLSYGAKLIRSALIKQPHNKAQRDQSQPEPALALYTDSSLREPVGLHEQAQLAKQILIAMGISKRFSKLMLLAGHGAACSNNPHAASLDCGACGGQNGAINVRLLAGLLNNAELRKVLHDEGIEIPAETWFVAALHNTTNDQVQLYNVEQVPASHALALEQLQAALTKASEQSRIERASALGIAPTNTEQAFNLRTMDWAQIRPEWGLANNAAFIVAPRQRSAGLDLQGRAFLHNYAWENDTEFAILELIMTAPMIVTNWINMQYYASSVDPDRYGSGSKILHNVVGERIGVFEGNGGDLRIGLPWQSVHNGDHLMHTPLRLSVMIEAPQTAIDAIIQKHASVKNLVENGWLHLFQINAASNTIYFYNQQRWTLFAEHALPN</sequence>
<keyword evidence="2 6" id="KW-1003">Cell membrane</keyword>
<proteinExistence type="inferred from homology"/>
<keyword evidence="3 6" id="KW-0479">Metal-binding</keyword>
<dbReference type="HAMAP" id="MF_01871">
    <property type="entry name" value="DabA"/>
    <property type="match status" value="1"/>
</dbReference>
<dbReference type="AlphaFoldDB" id="A0A4R5VYT6"/>
<feature type="binding site" evidence="6">
    <location>
        <position position="531"/>
    </location>
    <ligand>
        <name>Zn(2+)</name>
        <dbReference type="ChEBI" id="CHEBI:29105"/>
    </ligand>
</feature>
<keyword evidence="4 6" id="KW-0862">Zinc</keyword>
<comment type="subunit">
    <text evidence="6">Forms a complex with DabB.</text>
</comment>
<comment type="similarity">
    <text evidence="6">Belongs to the inorganic carbon transporter (TC 9.A.2) DabA family.</text>
</comment>
<evidence type="ECO:0000256" key="5">
    <source>
        <dbReference type="ARBA" id="ARBA00023136"/>
    </source>
</evidence>
<feature type="binding site" evidence="6">
    <location>
        <position position="516"/>
    </location>
    <ligand>
        <name>Zn(2+)</name>
        <dbReference type="ChEBI" id="CHEBI:29105"/>
    </ligand>
</feature>
<keyword evidence="8" id="KW-1185">Reference proteome</keyword>
<evidence type="ECO:0000313" key="8">
    <source>
        <dbReference type="Proteomes" id="UP000294829"/>
    </source>
</evidence>
<dbReference type="EMBL" id="SMYL01000008">
    <property type="protein sequence ID" value="TDK63738.1"/>
    <property type="molecule type" value="Genomic_DNA"/>
</dbReference>
<accession>A0A4R5VYT6</accession>
<dbReference type="GO" id="GO:0008270">
    <property type="term" value="F:zinc ion binding"/>
    <property type="evidence" value="ECO:0007669"/>
    <property type="project" value="UniProtKB-UniRule"/>
</dbReference>
<organism evidence="7 8">
    <name type="scientific">Sapientia aquatica</name>
    <dbReference type="NCBI Taxonomy" id="1549640"/>
    <lineage>
        <taxon>Bacteria</taxon>
        <taxon>Pseudomonadati</taxon>
        <taxon>Pseudomonadota</taxon>
        <taxon>Betaproteobacteria</taxon>
        <taxon>Burkholderiales</taxon>
        <taxon>Oxalobacteraceae</taxon>
        <taxon>Sapientia</taxon>
    </lineage>
</organism>
<dbReference type="OrthoDB" id="9805101at2"/>